<protein>
    <recommendedName>
        <fullName evidence="3">Glycine zipper 2TM domain-containing protein</fullName>
    </recommendedName>
</protein>
<accession>A0A8J4HE84</accession>
<sequence length="166" mass="16978">MRAFVFPPRSLPWRVLMAALVVLAPLVLSACTGTPANSTYSGMGVGRTASVTYGTIVSMRNVVVQGGSSDVGTFGGAALGGVAGSFIGGNSFRGNILGAIGGALLGGLAGNVAENSLNRGDAIEFIIRQDDGTTISVVQTNENNFRPGQRVAIIRGERTRLAPIQA</sequence>
<keyword evidence="1" id="KW-0732">Signal</keyword>
<proteinExistence type="predicted"/>
<gene>
    <name evidence="2" type="ORF">ENY07_10180</name>
</gene>
<dbReference type="PROSITE" id="PS51257">
    <property type="entry name" value="PROKAR_LIPOPROTEIN"/>
    <property type="match status" value="1"/>
</dbReference>
<name>A0A8J4HE84_9PROT</name>
<evidence type="ECO:0008006" key="3">
    <source>
        <dbReference type="Google" id="ProtNLM"/>
    </source>
</evidence>
<evidence type="ECO:0000313" key="2">
    <source>
        <dbReference type="EMBL" id="HGC43570.1"/>
    </source>
</evidence>
<evidence type="ECO:0000256" key="1">
    <source>
        <dbReference type="SAM" id="SignalP"/>
    </source>
</evidence>
<dbReference type="GO" id="GO:0009279">
    <property type="term" value="C:cell outer membrane"/>
    <property type="evidence" value="ECO:0007669"/>
    <property type="project" value="UniProtKB-SubCell"/>
</dbReference>
<organism evidence="2">
    <name type="scientific">Acidicaldus sp</name>
    <dbReference type="NCBI Taxonomy" id="1872105"/>
    <lineage>
        <taxon>Bacteria</taxon>
        <taxon>Pseudomonadati</taxon>
        <taxon>Pseudomonadota</taxon>
        <taxon>Alphaproteobacteria</taxon>
        <taxon>Acetobacterales</taxon>
        <taxon>Acetobacteraceae</taxon>
        <taxon>Acidicaldus</taxon>
    </lineage>
</organism>
<feature type="chain" id="PRO_5035326359" description="Glycine zipper 2TM domain-containing protein" evidence="1">
    <location>
        <begin position="31"/>
        <end position="166"/>
    </location>
</feature>
<feature type="signal peptide" evidence="1">
    <location>
        <begin position="1"/>
        <end position="30"/>
    </location>
</feature>
<dbReference type="AlphaFoldDB" id="A0A8J4HE84"/>
<reference evidence="2" key="1">
    <citation type="journal article" date="2020" name="mSystems">
        <title>Genome- and Community-Level Interaction Insights into Carbon Utilization and Element Cycling Functions of Hydrothermarchaeota in Hydrothermal Sediment.</title>
        <authorList>
            <person name="Zhou Z."/>
            <person name="Liu Y."/>
            <person name="Xu W."/>
            <person name="Pan J."/>
            <person name="Luo Z.H."/>
            <person name="Li M."/>
        </authorList>
    </citation>
    <scope>NUCLEOTIDE SEQUENCE</scope>
    <source>
        <strain evidence="2">SpSt-997</strain>
    </source>
</reference>
<comment type="caution">
    <text evidence="2">The sequence shown here is derived from an EMBL/GenBank/DDBJ whole genome shotgun (WGS) entry which is preliminary data.</text>
</comment>
<dbReference type="EMBL" id="DTQM01000195">
    <property type="protein sequence ID" value="HGC43570.1"/>
    <property type="molecule type" value="Genomic_DNA"/>
</dbReference>